<feature type="domain" description="C2H2-type" evidence="8">
    <location>
        <begin position="947"/>
        <end position="974"/>
    </location>
</feature>
<evidence type="ECO:0000256" key="7">
    <source>
        <dbReference type="SAM" id="MobiDB-lite"/>
    </source>
</evidence>
<feature type="region of interest" description="Disordered" evidence="7">
    <location>
        <begin position="173"/>
        <end position="193"/>
    </location>
</feature>
<feature type="domain" description="C2H2-type" evidence="8">
    <location>
        <begin position="1142"/>
        <end position="1169"/>
    </location>
</feature>
<organism evidence="9 10">
    <name type="scientific">Acanthoscelides obtectus</name>
    <name type="common">Bean weevil</name>
    <name type="synonym">Bruchus obtectus</name>
    <dbReference type="NCBI Taxonomy" id="200917"/>
    <lineage>
        <taxon>Eukaryota</taxon>
        <taxon>Metazoa</taxon>
        <taxon>Ecdysozoa</taxon>
        <taxon>Arthropoda</taxon>
        <taxon>Hexapoda</taxon>
        <taxon>Insecta</taxon>
        <taxon>Pterygota</taxon>
        <taxon>Neoptera</taxon>
        <taxon>Endopterygota</taxon>
        <taxon>Coleoptera</taxon>
        <taxon>Polyphaga</taxon>
        <taxon>Cucujiformia</taxon>
        <taxon>Chrysomeloidea</taxon>
        <taxon>Chrysomelidae</taxon>
        <taxon>Bruchinae</taxon>
        <taxon>Bruchini</taxon>
        <taxon>Acanthoscelides</taxon>
    </lineage>
</organism>
<feature type="region of interest" description="Disordered" evidence="7">
    <location>
        <begin position="1184"/>
        <end position="1221"/>
    </location>
</feature>
<evidence type="ECO:0000313" key="9">
    <source>
        <dbReference type="EMBL" id="CAH1978792.1"/>
    </source>
</evidence>
<evidence type="ECO:0000256" key="3">
    <source>
        <dbReference type="ARBA" id="ARBA00022771"/>
    </source>
</evidence>
<feature type="compositionally biased region" description="Low complexity" evidence="7">
    <location>
        <begin position="731"/>
        <end position="744"/>
    </location>
</feature>
<feature type="region of interest" description="Disordered" evidence="7">
    <location>
        <begin position="985"/>
        <end position="1007"/>
    </location>
</feature>
<dbReference type="SUPFAM" id="SSF57667">
    <property type="entry name" value="beta-beta-alpha zinc fingers"/>
    <property type="match status" value="3"/>
</dbReference>
<feature type="domain" description="C2H2-type" evidence="8">
    <location>
        <begin position="1055"/>
        <end position="1082"/>
    </location>
</feature>
<feature type="compositionally biased region" description="Low complexity" evidence="7">
    <location>
        <begin position="1574"/>
        <end position="1602"/>
    </location>
</feature>
<feature type="domain" description="C2H2-type" evidence="8">
    <location>
        <begin position="1091"/>
        <end position="1119"/>
    </location>
</feature>
<feature type="compositionally biased region" description="Basic and acidic residues" evidence="7">
    <location>
        <begin position="483"/>
        <end position="501"/>
    </location>
</feature>
<evidence type="ECO:0000256" key="4">
    <source>
        <dbReference type="ARBA" id="ARBA00022833"/>
    </source>
</evidence>
<keyword evidence="1" id="KW-0479">Metal-binding</keyword>
<keyword evidence="6" id="KW-0175">Coiled coil</keyword>
<feature type="compositionally biased region" description="Basic residues" evidence="7">
    <location>
        <begin position="543"/>
        <end position="552"/>
    </location>
</feature>
<feature type="compositionally biased region" description="Basic and acidic residues" evidence="7">
    <location>
        <begin position="697"/>
        <end position="706"/>
    </location>
</feature>
<dbReference type="GO" id="GO:0010468">
    <property type="term" value="P:regulation of gene expression"/>
    <property type="evidence" value="ECO:0007669"/>
    <property type="project" value="TreeGrafter"/>
</dbReference>
<dbReference type="PANTHER" id="PTHR24403">
    <property type="entry name" value="ZINC FINGER PROTEIN"/>
    <property type="match status" value="1"/>
</dbReference>
<keyword evidence="10" id="KW-1185">Reference proteome</keyword>
<comment type="caution">
    <text evidence="9">The sequence shown here is derived from an EMBL/GenBank/DDBJ whole genome shotgun (WGS) entry which is preliminary data.</text>
</comment>
<accession>A0A9P0KPH2</accession>
<evidence type="ECO:0000256" key="5">
    <source>
        <dbReference type="PROSITE-ProRule" id="PRU00042"/>
    </source>
</evidence>
<feature type="compositionally biased region" description="Basic and acidic residues" evidence="7">
    <location>
        <begin position="577"/>
        <end position="591"/>
    </location>
</feature>
<feature type="region of interest" description="Disordered" evidence="7">
    <location>
        <begin position="515"/>
        <end position="591"/>
    </location>
</feature>
<dbReference type="Gene3D" id="3.30.160.60">
    <property type="entry name" value="Classic Zinc Finger"/>
    <property type="match status" value="4"/>
</dbReference>
<feature type="region of interest" description="Disordered" evidence="7">
    <location>
        <begin position="1558"/>
        <end position="1632"/>
    </location>
</feature>
<feature type="coiled-coil region" evidence="6">
    <location>
        <begin position="1113"/>
        <end position="1140"/>
    </location>
</feature>
<feature type="region of interest" description="Disordered" evidence="7">
    <location>
        <begin position="483"/>
        <end position="503"/>
    </location>
</feature>
<keyword evidence="4" id="KW-0862">Zinc</keyword>
<dbReference type="PROSITE" id="PS50157">
    <property type="entry name" value="ZINC_FINGER_C2H2_2"/>
    <property type="match status" value="7"/>
</dbReference>
<feature type="compositionally biased region" description="Basic and acidic residues" evidence="7">
    <location>
        <begin position="745"/>
        <end position="759"/>
    </location>
</feature>
<dbReference type="PROSITE" id="PS00028">
    <property type="entry name" value="ZINC_FINGER_C2H2_1"/>
    <property type="match status" value="9"/>
</dbReference>
<evidence type="ECO:0000313" key="10">
    <source>
        <dbReference type="Proteomes" id="UP001152888"/>
    </source>
</evidence>
<keyword evidence="2" id="KW-0677">Repeat</keyword>
<feature type="compositionally biased region" description="Polar residues" evidence="7">
    <location>
        <begin position="622"/>
        <end position="632"/>
    </location>
</feature>
<evidence type="ECO:0000256" key="6">
    <source>
        <dbReference type="SAM" id="Coils"/>
    </source>
</evidence>
<dbReference type="GO" id="GO:0008270">
    <property type="term" value="F:zinc ion binding"/>
    <property type="evidence" value="ECO:0007669"/>
    <property type="project" value="UniProtKB-KW"/>
</dbReference>
<dbReference type="SMART" id="SM00355">
    <property type="entry name" value="ZnF_C2H2"/>
    <property type="match status" value="16"/>
</dbReference>
<evidence type="ECO:0000259" key="8">
    <source>
        <dbReference type="PROSITE" id="PS50157"/>
    </source>
</evidence>
<dbReference type="PANTHER" id="PTHR24403:SF67">
    <property type="entry name" value="FI01116P-RELATED"/>
    <property type="match status" value="1"/>
</dbReference>
<dbReference type="InterPro" id="IPR036236">
    <property type="entry name" value="Znf_C2H2_sf"/>
</dbReference>
<reference evidence="9" key="1">
    <citation type="submission" date="2022-03" db="EMBL/GenBank/DDBJ databases">
        <authorList>
            <person name="Sayadi A."/>
        </authorList>
    </citation>
    <scope>NUCLEOTIDE SEQUENCE</scope>
</reference>
<name>A0A9P0KPH2_ACAOB</name>
<feature type="domain" description="C2H2-type" evidence="8">
    <location>
        <begin position="338"/>
        <end position="365"/>
    </location>
</feature>
<protein>
    <recommendedName>
        <fullName evidence="8">C2H2-type domain-containing protein</fullName>
    </recommendedName>
</protein>
<feature type="compositionally biased region" description="Polar residues" evidence="7">
    <location>
        <begin position="1558"/>
        <end position="1572"/>
    </location>
</feature>
<feature type="compositionally biased region" description="Low complexity" evidence="7">
    <location>
        <begin position="1189"/>
        <end position="1203"/>
    </location>
</feature>
<dbReference type="Proteomes" id="UP001152888">
    <property type="component" value="Unassembled WGS sequence"/>
</dbReference>
<feature type="compositionally biased region" description="Polar residues" evidence="7">
    <location>
        <begin position="173"/>
        <end position="183"/>
    </location>
</feature>
<feature type="region of interest" description="Disordered" evidence="7">
    <location>
        <begin position="1292"/>
        <end position="1317"/>
    </location>
</feature>
<evidence type="ECO:0000256" key="2">
    <source>
        <dbReference type="ARBA" id="ARBA00022737"/>
    </source>
</evidence>
<dbReference type="GO" id="GO:0005634">
    <property type="term" value="C:nucleus"/>
    <property type="evidence" value="ECO:0007669"/>
    <property type="project" value="TreeGrafter"/>
</dbReference>
<evidence type="ECO:0000256" key="1">
    <source>
        <dbReference type="ARBA" id="ARBA00022723"/>
    </source>
</evidence>
<keyword evidence="3 5" id="KW-0863">Zinc-finger</keyword>
<dbReference type="InterPro" id="IPR013087">
    <property type="entry name" value="Znf_C2H2_type"/>
</dbReference>
<proteinExistence type="predicted"/>
<dbReference type="InterPro" id="IPR050688">
    <property type="entry name" value="Zinc_finger/UBP_domain"/>
</dbReference>
<feature type="compositionally biased region" description="Basic and acidic residues" evidence="7">
    <location>
        <begin position="649"/>
        <end position="683"/>
    </location>
</feature>
<dbReference type="EMBL" id="CAKOFQ010006875">
    <property type="protein sequence ID" value="CAH1978792.1"/>
    <property type="molecule type" value="Genomic_DNA"/>
</dbReference>
<feature type="domain" description="C2H2-type" evidence="8">
    <location>
        <begin position="397"/>
        <end position="424"/>
    </location>
</feature>
<gene>
    <name evidence="9" type="ORF">ACAOBT_LOCUS13261</name>
</gene>
<sequence>MCNPRDDEEIYDVDDEEDDESTNIQCGMCNAIFPNKQKFFDHSPKFVGGFYECCKCKARFRDVDALYNHFDSHRKPGGNEMVLNYEDQEVLVQSNEANDQLLYILDEETQCVNEVVVEQQERPVRGMELVNMEHGYVLDESERIIEEEELEDEDGNIVIRRRVLSGTPKKLYRTQSQIPNKRTPQPKRRHEEPDFSAANYEYVEANDVIEVPHYKCMRCEQLFINKFGFFRHIEKGKCYTNNCDVCNATFSSNSDFFAHYTQCHTDRAVCNFCFRTFMYEKNVKEHMLRHLDQFRHRCEECSKGFYTVREYRNHYKNRHMGIRHKCEEKISNPSKQKYRCAECFETFTDKAQLETHKHSHKTSQDKIGDVDIKREDSFEVVEEEIGIGQLNDKDADFMCDRCYDVFRTKKELEEHMDFHEQLSADLNLNIDESIDEPVIGNVDETLTVSLCRLSADPDLDLNETAETVEIERNVGNEAQIVKPNEEDIATKKSSEKRKTSIDETNDILDAIDDFLEPNHASSPSKSKAEEQNGATTKVETRGQPKKRGRKKKLLLEQKSAPGTRKRGRPVGSTAKRKIVETKARQESKPALKIEDGKLDVTSAVVEKREQIAIKKNIKRATRSSLSDTTSETIKQEEKQKLTVGPRKRRFEETDRKSLPITTDEKGKIEDKQQKNHNDASEKRTIKKAKRHTISTVTDEKVKKDQKLLVAGNGTVSKKETDKVDTQSVSQAKPAESTSDSSSEIASKEKTTDQAKETVIKRRRKGPRALGFAESLPEGIEKPRVPEAPPAKTVEVSDKQPEPIVEPGEPGTEKDPDGDGYYFIEQEDPRYVVLLPNSKVPRRHYKCVKCKRIAMSIPDFHIHLKELCHVLITRCSICSSVDFEGNIGYYRHFIENHHKRICRSKALSKEDTKKLGTKKLLMVKLTRIEKDQTLVFKEGKYQQRRRRHTCYVCMKKFYTFKELVNHKATHLSSDSEEESVKIAYTKTKEAEKSSENRDNLSSEEKNATGSKIKADKIVENEESKKAASKFKCDTCNVFFNSLDEAKAHPYQKSCKFSCKVCKRRFNTLYAMLIHMLQHKTNEEAKKSSGCIYKCDICDKAFSDCFQVHRHQIQFHKIKSKIRKQTAKKKNTEEQNVTLQINSYTCDLCYDEFSSKKEFDAHMEFHEQLNNDNSEPSIQLYKNSKFEDPQKSSPTQSESSTSVSEAPKHVDISDTIVIDDDEVDIRGGDDKVIDAATSKSAPETPKSKQVLTESILKDWNDSETIETATSEDAAPASSKNNQQLTELILKEMMGKQFEPRVKPKKSKSQRNVEKKKPEMTPIEVQQTGPLSYQVVYTDDESGATTSIATATKSETSTTSTLLSYQIVPQSAQPGTAAATSAIGTPPKILPRLTPMRPSQPGKQNVQSVPQVVPQSTSYITTPQAQTVQATPSTSVVNPTDPTSIAYVIIPPSNKPQGTNLTLTPQMTNAIISAFKNQINVAQSSSPSFVFAPNEVAPASPTPLIPTLPIISNVTSMATAVSQTVDTTETTSTMSGAQAMANVQPLVHKLPALLPTFQKGTTKKATNMSSSSAVSETPKTGTNSTPSTTVTFTITVPSTTTSSASAKEQEPILIESDSDDEDTGSKSTDTASEPGGFISVKRLEDLIEKKQETKETKYKCSKCGLDVEKLHDMKSHYLDHHNLYLCQKCGFETTSVTDFGSHRISVHTCTRCLSFCNDLSTHKCSSLK</sequence>
<feature type="domain" description="C2H2-type" evidence="8">
    <location>
        <begin position="296"/>
        <end position="324"/>
    </location>
</feature>
<dbReference type="OrthoDB" id="6653510at2759"/>
<feature type="region of interest" description="Disordered" evidence="7">
    <location>
        <begin position="616"/>
        <end position="818"/>
    </location>
</feature>